<accession>A0A2N3L8X4</accession>
<gene>
    <name evidence="3" type="ORF">COO92_04040</name>
</gene>
<dbReference type="SUPFAM" id="SSF110997">
    <property type="entry name" value="Sporulation related repeat"/>
    <property type="match status" value="1"/>
</dbReference>
<feature type="domain" description="SPOR" evidence="2">
    <location>
        <begin position="185"/>
        <end position="270"/>
    </location>
</feature>
<proteinExistence type="predicted"/>
<dbReference type="Gene3D" id="3.30.70.1070">
    <property type="entry name" value="Sporulation related repeat"/>
    <property type="match status" value="1"/>
</dbReference>
<name>A0A2N3L8X4_9PROT</name>
<evidence type="ECO:0000313" key="3">
    <source>
        <dbReference type="EMBL" id="PKR59232.1"/>
    </source>
</evidence>
<protein>
    <recommendedName>
        <fullName evidence="2">SPOR domain-containing protein</fullName>
    </recommendedName>
</protein>
<reference evidence="3 4" key="1">
    <citation type="submission" date="2017-09" db="EMBL/GenBank/DDBJ databases">
        <title>Biodiversity and function of Thalassospira species in the particle-attached aromatic-hydrocarbon-degrading consortia from the surface seawater of the China South Sea.</title>
        <authorList>
            <person name="Dong C."/>
            <person name="Lai Q."/>
            <person name="Shao Z."/>
        </authorList>
    </citation>
    <scope>NUCLEOTIDE SEQUENCE [LARGE SCALE GENOMIC DNA]</scope>
    <source>
        <strain evidence="3 4">139Z-12</strain>
    </source>
</reference>
<evidence type="ECO:0000313" key="4">
    <source>
        <dbReference type="Proteomes" id="UP000233332"/>
    </source>
</evidence>
<sequence>MTLYCVTDMPIRHGESVKRMSEPTRHRPHYAKPASHNPCVVLWRGFLNIRKASIISFSVMIIATPHAALAQQNSDDAPISGIDAIPTDLPVHASTVRDPKQPVSLLPGTIPIIDSAEFVEEIPSLAAQYHQTISGTAPRATKQAPKKPKVSSAPQKTPAVKRPAPMQTVTVAATPSPSVENASLGETTGQYQIQLGAFHDTISAQTYWASFRIRYPDLAQSHPREIATADLGSKGIFHRLRLGGFPNQVTADEKCRQLIADGTDCFAIRP</sequence>
<dbReference type="InterPro" id="IPR036680">
    <property type="entry name" value="SPOR-like_sf"/>
</dbReference>
<evidence type="ECO:0000256" key="1">
    <source>
        <dbReference type="SAM" id="MobiDB-lite"/>
    </source>
</evidence>
<dbReference type="AlphaFoldDB" id="A0A2N3L8X4"/>
<dbReference type="InterPro" id="IPR007730">
    <property type="entry name" value="SPOR-like_dom"/>
</dbReference>
<organism evidence="3 4">
    <name type="scientific">Thalassospira lohafexi</name>
    <dbReference type="NCBI Taxonomy" id="744227"/>
    <lineage>
        <taxon>Bacteria</taxon>
        <taxon>Pseudomonadati</taxon>
        <taxon>Pseudomonadota</taxon>
        <taxon>Alphaproteobacteria</taxon>
        <taxon>Rhodospirillales</taxon>
        <taxon>Thalassospiraceae</taxon>
        <taxon>Thalassospira</taxon>
    </lineage>
</organism>
<dbReference type="PROSITE" id="PS51724">
    <property type="entry name" value="SPOR"/>
    <property type="match status" value="1"/>
</dbReference>
<evidence type="ECO:0000259" key="2">
    <source>
        <dbReference type="PROSITE" id="PS51724"/>
    </source>
</evidence>
<dbReference type="Proteomes" id="UP000233332">
    <property type="component" value="Unassembled WGS sequence"/>
</dbReference>
<dbReference type="EMBL" id="NXGX01000002">
    <property type="protein sequence ID" value="PKR59232.1"/>
    <property type="molecule type" value="Genomic_DNA"/>
</dbReference>
<feature type="region of interest" description="Disordered" evidence="1">
    <location>
        <begin position="133"/>
        <end position="164"/>
    </location>
</feature>
<dbReference type="GO" id="GO:0042834">
    <property type="term" value="F:peptidoglycan binding"/>
    <property type="evidence" value="ECO:0007669"/>
    <property type="project" value="InterPro"/>
</dbReference>
<keyword evidence="4" id="KW-1185">Reference proteome</keyword>
<comment type="caution">
    <text evidence="3">The sequence shown here is derived from an EMBL/GenBank/DDBJ whole genome shotgun (WGS) entry which is preliminary data.</text>
</comment>
<dbReference type="Pfam" id="PF05036">
    <property type="entry name" value="SPOR"/>
    <property type="match status" value="1"/>
</dbReference>